<evidence type="ECO:0000313" key="13">
    <source>
        <dbReference type="EMBL" id="KAF1836505.1"/>
    </source>
</evidence>
<evidence type="ECO:0000259" key="12">
    <source>
        <dbReference type="Pfam" id="PF01593"/>
    </source>
</evidence>
<keyword evidence="7 11" id="KW-0560">Oxidoreductase</keyword>
<dbReference type="SUPFAM" id="SSF54373">
    <property type="entry name" value="FAD-linked reductases, C-terminal domain"/>
    <property type="match status" value="1"/>
</dbReference>
<dbReference type="InterPro" id="IPR036188">
    <property type="entry name" value="FAD/NAD-bd_sf"/>
</dbReference>
<dbReference type="UniPathway" id="UPA00251">
    <property type="reaction ID" value="UER00324"/>
</dbReference>
<evidence type="ECO:0000256" key="7">
    <source>
        <dbReference type="ARBA" id="ARBA00023002"/>
    </source>
</evidence>
<evidence type="ECO:0000256" key="8">
    <source>
        <dbReference type="ARBA" id="ARBA00023133"/>
    </source>
</evidence>
<evidence type="ECO:0000256" key="2">
    <source>
        <dbReference type="ARBA" id="ARBA00005073"/>
    </source>
</evidence>
<sequence length="585" mass="63940">MRLKSHHVAPLLASSVKSRPLRALPWLLQHRNASTSTAPSTSTASPERIAVLGGGIAGLSSAYFLSKEFPNAKIVLFEAGKRTGGWLSSKRVQVGQGGETVLFESGPRTLRNATATAGLIQELGLVDQVIYTKRSEPGAQNRFLYYPDQLNRLPTGRPSLADLLSLWRTGMLAGVFGIITEPLQTQRPKSLTDETIGSFLTRRIDQRIADNIVSAGIHGIYAGDIWQLSAKTLLGLAWQLEGRYGSALGGYVWMQGESPRPEDVTLVHPFDLEVSKAMNEEIDIDADFMRNLGEASMFSFRNGLQSFVYALQEATEANGNVQIRTETPIQSLAAAEGKQGIDIIHGPEASSSTETFDLAISTLRDDVVTPYVTVMTVNLYYTNPNLLPVQGFGYLIPRSIPFEQNPERALGVIFDSSAIKGQDTASGTKLTVMLGGHWWDGWDEYPSEAEAIEMAQSVVRRHLRITEEAKVSFANLAKDCIPQYTVGYSDRLRTFAENLVREFDGRLRVVGAQFNGVGVNDCIAGAWHVARGCRGNGWKGKSCGLERAMDTREWVVAGRSEMRYMNRMAGLGTQTGADSRGDGGV</sequence>
<comment type="pathway">
    <text evidence="2 11">Porphyrin-containing compound metabolism; protoporphyrin-IX biosynthesis; protoporphyrin-IX from protoporphyrinogen-IX: step 1/1.</text>
</comment>
<dbReference type="NCBIfam" id="TIGR00562">
    <property type="entry name" value="proto_IX_ox"/>
    <property type="match status" value="1"/>
</dbReference>
<evidence type="ECO:0000256" key="6">
    <source>
        <dbReference type="ARBA" id="ARBA00022827"/>
    </source>
</evidence>
<comment type="function">
    <text evidence="1 11">Catalyzes the 6-electron oxidation of protoporphyrinogen-IX to form protoporphyrin-IX.</text>
</comment>
<dbReference type="OrthoDB" id="438553at2759"/>
<dbReference type="PANTHER" id="PTHR42923:SF3">
    <property type="entry name" value="PROTOPORPHYRINOGEN OXIDASE"/>
    <property type="match status" value="1"/>
</dbReference>
<comment type="subcellular location">
    <subcellularLocation>
        <location evidence="11">Mitochondrion inner membrane</location>
    </subcellularLocation>
</comment>
<comment type="similarity">
    <text evidence="3 11">Belongs to the protoporphyrinogen/coproporphyrinogen oxidase family. Protoporphyrinogen oxidase subfamily.</text>
</comment>
<protein>
    <recommendedName>
        <fullName evidence="4 11">Protoporphyrinogen oxidase</fullName>
        <ecNumber evidence="4 11">1.3.3.4</ecNumber>
    </recommendedName>
</protein>
<dbReference type="InterPro" id="IPR002937">
    <property type="entry name" value="Amino_oxidase"/>
</dbReference>
<dbReference type="SUPFAM" id="SSF51905">
    <property type="entry name" value="FAD/NAD(P)-binding domain"/>
    <property type="match status" value="1"/>
</dbReference>
<keyword evidence="6 11" id="KW-0274">FAD</keyword>
<organism evidence="13 14">
    <name type="scientific">Decorospora gaudefroyi</name>
    <dbReference type="NCBI Taxonomy" id="184978"/>
    <lineage>
        <taxon>Eukaryota</taxon>
        <taxon>Fungi</taxon>
        <taxon>Dikarya</taxon>
        <taxon>Ascomycota</taxon>
        <taxon>Pezizomycotina</taxon>
        <taxon>Dothideomycetes</taxon>
        <taxon>Pleosporomycetidae</taxon>
        <taxon>Pleosporales</taxon>
        <taxon>Pleosporineae</taxon>
        <taxon>Pleosporaceae</taxon>
        <taxon>Decorospora</taxon>
    </lineage>
</organism>
<dbReference type="Gene3D" id="3.50.50.60">
    <property type="entry name" value="FAD/NAD(P)-binding domain"/>
    <property type="match status" value="1"/>
</dbReference>
<evidence type="ECO:0000256" key="4">
    <source>
        <dbReference type="ARBA" id="ARBA00012867"/>
    </source>
</evidence>
<keyword evidence="14" id="KW-1185">Reference proteome</keyword>
<dbReference type="GO" id="GO:0006782">
    <property type="term" value="P:protoporphyrinogen IX biosynthetic process"/>
    <property type="evidence" value="ECO:0007669"/>
    <property type="project" value="UniProtKB-UniRule"/>
</dbReference>
<dbReference type="InterPro" id="IPR004572">
    <property type="entry name" value="Protoporphyrinogen_oxidase"/>
</dbReference>
<evidence type="ECO:0000256" key="11">
    <source>
        <dbReference type="RuleBase" id="RU367069"/>
    </source>
</evidence>
<gene>
    <name evidence="13" type="ORF">BDW02DRAFT_566932</name>
</gene>
<evidence type="ECO:0000256" key="3">
    <source>
        <dbReference type="ARBA" id="ARBA00010551"/>
    </source>
</evidence>
<feature type="domain" description="Amine oxidase" evidence="12">
    <location>
        <begin position="56"/>
        <end position="531"/>
    </location>
</feature>
<comment type="catalytic activity">
    <reaction evidence="10 11">
        <text>protoporphyrinogen IX + 3 O2 = protoporphyrin IX + 3 H2O2</text>
        <dbReference type="Rhea" id="RHEA:25576"/>
        <dbReference type="ChEBI" id="CHEBI:15379"/>
        <dbReference type="ChEBI" id="CHEBI:16240"/>
        <dbReference type="ChEBI" id="CHEBI:57306"/>
        <dbReference type="ChEBI" id="CHEBI:57307"/>
        <dbReference type="EC" id="1.3.3.4"/>
    </reaction>
</comment>
<evidence type="ECO:0000313" key="14">
    <source>
        <dbReference type="Proteomes" id="UP000800040"/>
    </source>
</evidence>
<dbReference type="InterPro" id="IPR050464">
    <property type="entry name" value="Zeta_carotene_desat/Oxidored"/>
</dbReference>
<dbReference type="PANTHER" id="PTHR42923">
    <property type="entry name" value="PROTOPORPHYRINOGEN OXIDASE"/>
    <property type="match status" value="1"/>
</dbReference>
<keyword evidence="9 11" id="KW-0627">Porphyrin biosynthesis</keyword>
<proteinExistence type="inferred from homology"/>
<reference evidence="13" key="1">
    <citation type="submission" date="2020-01" db="EMBL/GenBank/DDBJ databases">
        <authorList>
            <consortium name="DOE Joint Genome Institute"/>
            <person name="Haridas S."/>
            <person name="Albert R."/>
            <person name="Binder M."/>
            <person name="Bloem J."/>
            <person name="Labutti K."/>
            <person name="Salamov A."/>
            <person name="Andreopoulos B."/>
            <person name="Baker S.E."/>
            <person name="Barry K."/>
            <person name="Bills G."/>
            <person name="Bluhm B.H."/>
            <person name="Cannon C."/>
            <person name="Castanera R."/>
            <person name="Culley D.E."/>
            <person name="Daum C."/>
            <person name="Ezra D."/>
            <person name="Gonzalez J.B."/>
            <person name="Henrissat B."/>
            <person name="Kuo A."/>
            <person name="Liang C."/>
            <person name="Lipzen A."/>
            <person name="Lutzoni F."/>
            <person name="Magnuson J."/>
            <person name="Mondo S."/>
            <person name="Nolan M."/>
            <person name="Ohm R."/>
            <person name="Pangilinan J."/>
            <person name="Park H.-J."/>
            <person name="Ramirez L."/>
            <person name="Alfaro M."/>
            <person name="Sun H."/>
            <person name="Tritt A."/>
            <person name="Yoshinaga Y."/>
            <person name="Zwiers L.-H."/>
            <person name="Turgeon B.G."/>
            <person name="Goodwin S.B."/>
            <person name="Spatafora J.W."/>
            <person name="Crous P.W."/>
            <person name="Grigoriev I.V."/>
        </authorList>
    </citation>
    <scope>NUCLEOTIDE SEQUENCE</scope>
    <source>
        <strain evidence="13">P77</strain>
    </source>
</reference>
<dbReference type="GO" id="GO:0004729">
    <property type="term" value="F:oxygen-dependent protoporphyrinogen oxidase activity"/>
    <property type="evidence" value="ECO:0007669"/>
    <property type="project" value="UniProtKB-UniRule"/>
</dbReference>
<dbReference type="Pfam" id="PF01593">
    <property type="entry name" value="Amino_oxidase"/>
    <property type="match status" value="1"/>
</dbReference>
<name>A0A6A5KEC6_9PLEO</name>
<evidence type="ECO:0000256" key="9">
    <source>
        <dbReference type="ARBA" id="ARBA00023244"/>
    </source>
</evidence>
<keyword evidence="5 11" id="KW-0285">Flavoprotein</keyword>
<dbReference type="EC" id="1.3.3.4" evidence="4 11"/>
<evidence type="ECO:0000256" key="5">
    <source>
        <dbReference type="ARBA" id="ARBA00022630"/>
    </source>
</evidence>
<evidence type="ECO:0000256" key="1">
    <source>
        <dbReference type="ARBA" id="ARBA00002600"/>
    </source>
</evidence>
<dbReference type="GO" id="GO:0005743">
    <property type="term" value="C:mitochondrial inner membrane"/>
    <property type="evidence" value="ECO:0007669"/>
    <property type="project" value="UniProtKB-SubCell"/>
</dbReference>
<dbReference type="EMBL" id="ML975272">
    <property type="protein sequence ID" value="KAF1836505.1"/>
    <property type="molecule type" value="Genomic_DNA"/>
</dbReference>
<accession>A0A6A5KEC6</accession>
<comment type="cofactor">
    <cofactor evidence="11">
        <name>FAD</name>
        <dbReference type="ChEBI" id="CHEBI:57692"/>
    </cofactor>
    <text evidence="11">Binds 1 FAD per subunit.</text>
</comment>
<keyword evidence="8 11" id="KW-0350">Heme biosynthesis</keyword>
<dbReference type="Proteomes" id="UP000800040">
    <property type="component" value="Unassembled WGS sequence"/>
</dbReference>
<evidence type="ECO:0000256" key="10">
    <source>
        <dbReference type="ARBA" id="ARBA00047554"/>
    </source>
</evidence>
<dbReference type="AlphaFoldDB" id="A0A6A5KEC6"/>